<evidence type="ECO:0000313" key="4">
    <source>
        <dbReference type="Proteomes" id="UP001499884"/>
    </source>
</evidence>
<keyword evidence="1" id="KW-0378">Hydrolase</keyword>
<dbReference type="SMART" id="SM00331">
    <property type="entry name" value="PP2C_SIG"/>
    <property type="match status" value="1"/>
</dbReference>
<dbReference type="InterPro" id="IPR036457">
    <property type="entry name" value="PPM-type-like_dom_sf"/>
</dbReference>
<dbReference type="SUPFAM" id="SSF81606">
    <property type="entry name" value="PP2C-like"/>
    <property type="match status" value="1"/>
</dbReference>
<accession>A0ABP7E6M4</accession>
<gene>
    <name evidence="3" type="ORF">GCM10023082_08400</name>
</gene>
<comment type="caution">
    <text evidence="3">The sequence shown here is derived from an EMBL/GenBank/DDBJ whole genome shotgun (WGS) entry which is preliminary data.</text>
</comment>
<reference evidence="4" key="1">
    <citation type="journal article" date="2019" name="Int. J. Syst. Evol. Microbiol.">
        <title>The Global Catalogue of Microorganisms (GCM) 10K type strain sequencing project: providing services to taxonomists for standard genome sequencing and annotation.</title>
        <authorList>
            <consortium name="The Broad Institute Genomics Platform"/>
            <consortium name="The Broad Institute Genome Sequencing Center for Infectious Disease"/>
            <person name="Wu L."/>
            <person name="Ma J."/>
        </authorList>
    </citation>
    <scope>NUCLEOTIDE SEQUENCE [LARGE SCALE GENOMIC DNA]</scope>
    <source>
        <strain evidence="4">JCM 30846</strain>
    </source>
</reference>
<dbReference type="Pfam" id="PF07228">
    <property type="entry name" value="SpoIIE"/>
    <property type="match status" value="1"/>
</dbReference>
<keyword evidence="4" id="KW-1185">Reference proteome</keyword>
<dbReference type="EMBL" id="BAABEP010000003">
    <property type="protein sequence ID" value="GAA3712984.1"/>
    <property type="molecule type" value="Genomic_DNA"/>
</dbReference>
<dbReference type="Gene3D" id="3.60.40.10">
    <property type="entry name" value="PPM-type phosphatase domain"/>
    <property type="match status" value="1"/>
</dbReference>
<proteinExistence type="predicted"/>
<evidence type="ECO:0000313" key="3">
    <source>
        <dbReference type="EMBL" id="GAA3712984.1"/>
    </source>
</evidence>
<dbReference type="InterPro" id="IPR052016">
    <property type="entry name" value="Bact_Sigma-Reg"/>
</dbReference>
<sequence>MLPRVVPDVPGAVVAVRYRSARLGGSVGGDWYDVIPPADGGVGLAIGDVQGHDTDAAVVMGQVRMVLSAYVAEGHPSATALARTSVFLRELDTDRFATCTYVHADLATGLLRIVRAGHLDALVRHRDGTCRWIPSAGGLPLGLSAEFAGSGAIDYPVTRAVLAPGETLLLCTDGLVEVPGTDLGTPMGLLAGSVAAGPEGVEDPEAPEAPEDIDALAARLLDRADDVHGGDDMAVLLLRRDDPPHPATR</sequence>
<dbReference type="Proteomes" id="UP001499884">
    <property type="component" value="Unassembled WGS sequence"/>
</dbReference>
<evidence type="ECO:0000256" key="1">
    <source>
        <dbReference type="ARBA" id="ARBA00022801"/>
    </source>
</evidence>
<organism evidence="3 4">
    <name type="scientific">Streptomyces tremellae</name>
    <dbReference type="NCBI Taxonomy" id="1124239"/>
    <lineage>
        <taxon>Bacteria</taxon>
        <taxon>Bacillati</taxon>
        <taxon>Actinomycetota</taxon>
        <taxon>Actinomycetes</taxon>
        <taxon>Kitasatosporales</taxon>
        <taxon>Streptomycetaceae</taxon>
        <taxon>Streptomyces</taxon>
    </lineage>
</organism>
<name>A0ABP7E6M4_9ACTN</name>
<dbReference type="InterPro" id="IPR001932">
    <property type="entry name" value="PPM-type_phosphatase-like_dom"/>
</dbReference>
<evidence type="ECO:0000259" key="2">
    <source>
        <dbReference type="SMART" id="SM00331"/>
    </source>
</evidence>
<feature type="domain" description="PPM-type phosphatase" evidence="2">
    <location>
        <begin position="9"/>
        <end position="240"/>
    </location>
</feature>
<dbReference type="PANTHER" id="PTHR43156">
    <property type="entry name" value="STAGE II SPORULATION PROTEIN E-RELATED"/>
    <property type="match status" value="1"/>
</dbReference>
<dbReference type="PANTHER" id="PTHR43156:SF2">
    <property type="entry name" value="STAGE II SPORULATION PROTEIN E"/>
    <property type="match status" value="1"/>
</dbReference>
<protein>
    <recommendedName>
        <fullName evidence="2">PPM-type phosphatase domain-containing protein</fullName>
    </recommendedName>
</protein>